<reference evidence="4 5" key="1">
    <citation type="journal article" date="2022" name="Nat. Plants">
        <title>Genomes of leafy and leafless Platanthera orchids illuminate the evolution of mycoheterotrophy.</title>
        <authorList>
            <person name="Li M.H."/>
            <person name="Liu K.W."/>
            <person name="Li Z."/>
            <person name="Lu H.C."/>
            <person name="Ye Q.L."/>
            <person name="Zhang D."/>
            <person name="Wang J.Y."/>
            <person name="Li Y.F."/>
            <person name="Zhong Z.M."/>
            <person name="Liu X."/>
            <person name="Yu X."/>
            <person name="Liu D.K."/>
            <person name="Tu X.D."/>
            <person name="Liu B."/>
            <person name="Hao Y."/>
            <person name="Liao X.Y."/>
            <person name="Jiang Y.T."/>
            <person name="Sun W.H."/>
            <person name="Chen J."/>
            <person name="Chen Y.Q."/>
            <person name="Ai Y."/>
            <person name="Zhai J.W."/>
            <person name="Wu S.S."/>
            <person name="Zhou Z."/>
            <person name="Hsiao Y.Y."/>
            <person name="Wu W.L."/>
            <person name="Chen Y.Y."/>
            <person name="Lin Y.F."/>
            <person name="Hsu J.L."/>
            <person name="Li C.Y."/>
            <person name="Wang Z.W."/>
            <person name="Zhao X."/>
            <person name="Zhong W.Y."/>
            <person name="Ma X.K."/>
            <person name="Ma L."/>
            <person name="Huang J."/>
            <person name="Chen G.Z."/>
            <person name="Huang M.Z."/>
            <person name="Huang L."/>
            <person name="Peng D.H."/>
            <person name="Luo Y.B."/>
            <person name="Zou S.Q."/>
            <person name="Chen S.P."/>
            <person name="Lan S."/>
            <person name="Tsai W.C."/>
            <person name="Van de Peer Y."/>
            <person name="Liu Z.J."/>
        </authorList>
    </citation>
    <scope>NUCLEOTIDE SEQUENCE [LARGE SCALE GENOMIC DNA]</scope>
    <source>
        <strain evidence="4">Lor288</strain>
    </source>
</reference>
<evidence type="ECO:0000259" key="3">
    <source>
        <dbReference type="PROSITE" id="PS51840"/>
    </source>
</evidence>
<evidence type="ECO:0000313" key="5">
    <source>
        <dbReference type="Proteomes" id="UP001412067"/>
    </source>
</evidence>
<dbReference type="PANTHER" id="PTHR47270">
    <property type="entry name" value="PROTEIN MLP1-LIKE"/>
    <property type="match status" value="1"/>
</dbReference>
<accession>A0ABR2LRV0</accession>
<evidence type="ECO:0000256" key="2">
    <source>
        <dbReference type="SAM" id="MobiDB-lite"/>
    </source>
</evidence>
<keyword evidence="1" id="KW-0175">Coiled coil</keyword>
<protein>
    <recommendedName>
        <fullName evidence="3">C2 NT-type domain-containing protein</fullName>
    </recommendedName>
</protein>
<feature type="coiled-coil region" evidence="1">
    <location>
        <begin position="1142"/>
        <end position="1176"/>
    </location>
</feature>
<feature type="compositionally biased region" description="Polar residues" evidence="2">
    <location>
        <begin position="235"/>
        <end position="244"/>
    </location>
</feature>
<comment type="caution">
    <text evidence="4">The sequence shown here is derived from an EMBL/GenBank/DDBJ whole genome shotgun (WGS) entry which is preliminary data.</text>
</comment>
<feature type="coiled-coil region" evidence="1">
    <location>
        <begin position="609"/>
        <end position="636"/>
    </location>
</feature>
<feature type="coiled-coil region" evidence="1">
    <location>
        <begin position="476"/>
        <end position="549"/>
    </location>
</feature>
<feature type="compositionally biased region" description="Low complexity" evidence="2">
    <location>
        <begin position="245"/>
        <end position="256"/>
    </location>
</feature>
<dbReference type="EMBL" id="JBBWWR010000016">
    <property type="protein sequence ID" value="KAK8948195.1"/>
    <property type="molecule type" value="Genomic_DNA"/>
</dbReference>
<evidence type="ECO:0000256" key="1">
    <source>
        <dbReference type="SAM" id="Coils"/>
    </source>
</evidence>
<keyword evidence="5" id="KW-1185">Reference proteome</keyword>
<dbReference type="InterPro" id="IPR019448">
    <property type="entry name" value="NT-C2"/>
</dbReference>
<gene>
    <name evidence="4" type="ORF">KSP40_PGU010297</name>
</gene>
<evidence type="ECO:0000313" key="4">
    <source>
        <dbReference type="EMBL" id="KAK8948195.1"/>
    </source>
</evidence>
<feature type="coiled-coil region" evidence="1">
    <location>
        <begin position="1004"/>
        <end position="1102"/>
    </location>
</feature>
<feature type="compositionally biased region" description="Polar residues" evidence="2">
    <location>
        <begin position="181"/>
        <end position="192"/>
    </location>
</feature>
<feature type="compositionally biased region" description="Polar residues" evidence="2">
    <location>
        <begin position="151"/>
        <end position="168"/>
    </location>
</feature>
<feature type="domain" description="C2 NT-type" evidence="3">
    <location>
        <begin position="6"/>
        <end position="141"/>
    </location>
</feature>
<feature type="compositionally biased region" description="Polar residues" evidence="2">
    <location>
        <begin position="264"/>
        <end position="299"/>
    </location>
</feature>
<feature type="region of interest" description="Disordered" evidence="2">
    <location>
        <begin position="213"/>
        <end position="299"/>
    </location>
</feature>
<feature type="compositionally biased region" description="Basic and acidic residues" evidence="2">
    <location>
        <begin position="169"/>
        <end position="180"/>
    </location>
</feature>
<feature type="coiled-coil region" evidence="1">
    <location>
        <begin position="1205"/>
        <end position="1243"/>
    </location>
</feature>
<proteinExistence type="predicted"/>
<name>A0ABR2LRV0_9ASPA</name>
<feature type="coiled-coil region" evidence="1">
    <location>
        <begin position="807"/>
        <end position="855"/>
    </location>
</feature>
<feature type="region of interest" description="Disordered" evidence="2">
    <location>
        <begin position="146"/>
        <end position="198"/>
    </location>
</feature>
<dbReference type="PANTHER" id="PTHR47270:SF3">
    <property type="entry name" value="HYPOTETICAL PROTEIN"/>
    <property type="match status" value="1"/>
</dbReference>
<feature type="coiled-coil region" evidence="1">
    <location>
        <begin position="1320"/>
        <end position="1392"/>
    </location>
</feature>
<dbReference type="Proteomes" id="UP001412067">
    <property type="component" value="Unassembled WGS sequence"/>
</dbReference>
<feature type="compositionally biased region" description="Polar residues" evidence="2">
    <location>
        <begin position="213"/>
        <end position="224"/>
    </location>
</feature>
<dbReference type="PROSITE" id="PS51840">
    <property type="entry name" value="C2_NT"/>
    <property type="match status" value="1"/>
</dbReference>
<organism evidence="4 5">
    <name type="scientific">Platanthera guangdongensis</name>
    <dbReference type="NCBI Taxonomy" id="2320717"/>
    <lineage>
        <taxon>Eukaryota</taxon>
        <taxon>Viridiplantae</taxon>
        <taxon>Streptophyta</taxon>
        <taxon>Embryophyta</taxon>
        <taxon>Tracheophyta</taxon>
        <taxon>Spermatophyta</taxon>
        <taxon>Magnoliopsida</taxon>
        <taxon>Liliopsida</taxon>
        <taxon>Asparagales</taxon>
        <taxon>Orchidaceae</taxon>
        <taxon>Orchidoideae</taxon>
        <taxon>Orchideae</taxon>
        <taxon>Orchidinae</taxon>
        <taxon>Platanthera</taxon>
    </lineage>
</organism>
<feature type="coiled-coil region" evidence="1">
    <location>
        <begin position="905"/>
        <end position="946"/>
    </location>
</feature>
<dbReference type="Pfam" id="PF10358">
    <property type="entry name" value="NT-C2"/>
    <property type="match status" value="1"/>
</dbReference>
<feature type="coiled-coil region" evidence="1">
    <location>
        <begin position="1455"/>
        <end position="1503"/>
    </location>
</feature>
<feature type="coiled-coil region" evidence="1">
    <location>
        <begin position="303"/>
        <end position="450"/>
    </location>
</feature>
<sequence length="1508" mass="171850">MFRLNKHKSERLAGRAEFKFSNIQAFKVPKGWDKLVVSVISVGTGRTIAKSNKATVRSGTCQWTENLSETIPISQDSGGKDLEDHFFKFIISMGSGKPGVLGEVILNLADHIGSSDSAPLTLPLNKCNYGTILQVKVQCFDPRTRFREGNSSRATSSRLESMNSSNLDMDNKPDANEKKNNGSAESFSSNHMMTVYPDGPINRDSVALASCSHSPSISTENSLGRTHFPPIDGVNGSSLVGRQDSTGSNASATSSAWPVDDLSRSTQSSFNSRASGSPTPHQWQEATMQATPHGNSALSLRTSGSAKELLEEAEETIDELRDEAKMWERHSQKLKIDLEKLRRDCSFKSKQQSELDFELSAANSERDFLRREVDQLKSSMEELKGNWENKEDCKTEGILHAQKQLEDEIKFLTESNRTLTMQLNKSQEANVELVAILEELEETVEKQRVELSSATHPISVSENGVEMRDQMLLDIEAEWASKLSAKEEEISKLEESLCKLRTSPHPEEMASNLGNPDLMQEIEYLRAKVEELERDCTELTEENLDLIYKLKESNKDVIEAKEFSSFSFNDIHRPSLPESSASDPSQLKYQIGQLEEELQRRDMVEIISSEQSTLQMDDLKKKCTTLEIELQFFRDHARDPDGNLRECQVEVVEKVSNPNEQQKLKHFEAADTGYSDSTTGQKPEIMNSMIDLEMPRILVDIDKQVQLALNHVRKLNNGHTIIAENCNDFNTDLMVPNSTDSSINQEFIEVILIDIIKLSSSLQAKIAGCKGFFQNTGAGVREKTMITAANVHIREDAIKEEHNNEFLEELKLRNEELEKTFSMKEKEIDALEASMKELEDMVFNIKKEKTQVEETLAVARRENDITSKCLDDVRNEMIILSSNVDTHMSVNKMLERKSSELQVGKREQELHISELEAENLQLSERISSLEAQLRYLTDEKEANRSEIEEYKSHIVDIKGEISQNHAEIIALNVEHRKKLQEVQKPFPEEQVESEVLKRSYSSTVESLMEECSLLQKQAEDLRGQKLEMREQISDLVVELRDLQNKNSGHLQKVKFLEEKLSLLQSVFTLKVDALAANLERILDESKDQVQKLSETNVMLKQINQEKMVEVEKLKLELFNLSAQVYSAQDEQERIANDVVTEVSVLHSEKNKLENSLQEVQSKVKLYEIELHNLALESDNKVEGLVSLLNASKESEEMLMADIEHIQRMTESLKSSEDAFRKMANELEQKLKASDYEKKQLIEEVSSLKIKLQNVTQFQNELIHLKTSFEEVKFEKEKLEYLLHSSSEECKELKAEKVSFSDKISLLQKALHDSEDDRRSRVALEEKLLRLEADLATREESCIRETKTKSEINRIKRVNSEYRLKINGLEDEKGELTRKAQVLEKELSQSKVDRSEEVIVKVKNEFLGSMDAPQVQKEVALLAKIQSLQTELTGALEAKNIYQMQLNGFLSEKDSKAETSNKISSLETELREMRERYLHMSLQYAEVEAKREELVMQLKSVKKEKKWFS</sequence>